<protein>
    <submittedName>
        <fullName evidence="2">504_t:CDS:1</fullName>
    </submittedName>
</protein>
<name>A0A9N9HZJ2_9GLOM</name>
<organism evidence="2 3">
    <name type="scientific">Acaulospora morrowiae</name>
    <dbReference type="NCBI Taxonomy" id="94023"/>
    <lineage>
        <taxon>Eukaryota</taxon>
        <taxon>Fungi</taxon>
        <taxon>Fungi incertae sedis</taxon>
        <taxon>Mucoromycota</taxon>
        <taxon>Glomeromycotina</taxon>
        <taxon>Glomeromycetes</taxon>
        <taxon>Diversisporales</taxon>
        <taxon>Acaulosporaceae</taxon>
        <taxon>Acaulospora</taxon>
    </lineage>
</organism>
<dbReference type="AlphaFoldDB" id="A0A9N9HZJ2"/>
<evidence type="ECO:0000313" key="2">
    <source>
        <dbReference type="EMBL" id="CAG8714529.1"/>
    </source>
</evidence>
<evidence type="ECO:0000313" key="3">
    <source>
        <dbReference type="Proteomes" id="UP000789342"/>
    </source>
</evidence>
<gene>
    <name evidence="2" type="ORF">AMORRO_LOCUS12911</name>
</gene>
<dbReference type="OrthoDB" id="2389172at2759"/>
<feature type="non-terminal residue" evidence="2">
    <location>
        <position position="1"/>
    </location>
</feature>
<sequence>DSIPNQIFQTPAVNIKNKSHSNSSDITRAEIDNMIKSQLALAPTTSLQPTQPASSQRREGQLLRPSQMEPDKIYQDLNLRLNDPKWLRLDEAMDHFSALAGPSYLQTLMNTISKEVIDRITPLLPKKKKETTPITDDVDEITKGMAELSINEAIFKGVSKGISQGMKEVYASKLSSAIWPKKKSDTIIDSQIRKIILVMFNDPE</sequence>
<dbReference type="EMBL" id="CAJVPV010020401">
    <property type="protein sequence ID" value="CAG8714529.1"/>
    <property type="molecule type" value="Genomic_DNA"/>
</dbReference>
<proteinExistence type="predicted"/>
<reference evidence="2" key="1">
    <citation type="submission" date="2021-06" db="EMBL/GenBank/DDBJ databases">
        <authorList>
            <person name="Kallberg Y."/>
            <person name="Tangrot J."/>
            <person name="Rosling A."/>
        </authorList>
    </citation>
    <scope>NUCLEOTIDE SEQUENCE</scope>
    <source>
        <strain evidence="2">CL551</strain>
    </source>
</reference>
<keyword evidence="3" id="KW-1185">Reference proteome</keyword>
<accession>A0A9N9HZJ2</accession>
<feature type="non-terminal residue" evidence="2">
    <location>
        <position position="204"/>
    </location>
</feature>
<dbReference type="Proteomes" id="UP000789342">
    <property type="component" value="Unassembled WGS sequence"/>
</dbReference>
<feature type="compositionally biased region" description="Polar residues" evidence="1">
    <location>
        <begin position="43"/>
        <end position="55"/>
    </location>
</feature>
<comment type="caution">
    <text evidence="2">The sequence shown here is derived from an EMBL/GenBank/DDBJ whole genome shotgun (WGS) entry which is preliminary data.</text>
</comment>
<evidence type="ECO:0000256" key="1">
    <source>
        <dbReference type="SAM" id="MobiDB-lite"/>
    </source>
</evidence>
<feature type="region of interest" description="Disordered" evidence="1">
    <location>
        <begin position="43"/>
        <end position="69"/>
    </location>
</feature>